<keyword evidence="2" id="KW-0805">Transcription regulation</keyword>
<feature type="domain" description="HTH lysR-type" evidence="5">
    <location>
        <begin position="1"/>
        <end position="59"/>
    </location>
</feature>
<comment type="caution">
    <text evidence="6">The sequence shown here is derived from an EMBL/GenBank/DDBJ whole genome shotgun (WGS) entry which is preliminary data.</text>
</comment>
<protein>
    <submittedName>
        <fullName evidence="6">LysR family transcriptional regulator</fullName>
    </submittedName>
</protein>
<dbReference type="RefSeq" id="WP_272094167.1">
    <property type="nucleotide sequence ID" value="NZ_JAQNDK010000001.1"/>
</dbReference>
<evidence type="ECO:0000256" key="1">
    <source>
        <dbReference type="ARBA" id="ARBA00009437"/>
    </source>
</evidence>
<dbReference type="CDD" id="cd08422">
    <property type="entry name" value="PBP2_CrgA_like"/>
    <property type="match status" value="1"/>
</dbReference>
<dbReference type="InterPro" id="IPR000847">
    <property type="entry name" value="LysR_HTH_N"/>
</dbReference>
<evidence type="ECO:0000256" key="3">
    <source>
        <dbReference type="ARBA" id="ARBA00023125"/>
    </source>
</evidence>
<dbReference type="PRINTS" id="PR00039">
    <property type="entry name" value="HTHLYSR"/>
</dbReference>
<keyword evidence="4" id="KW-0804">Transcription</keyword>
<dbReference type="PANTHER" id="PTHR30537:SF5">
    <property type="entry name" value="HTH-TYPE TRANSCRIPTIONAL ACTIVATOR TTDR-RELATED"/>
    <property type="match status" value="1"/>
</dbReference>
<sequence>MDRLEAFKILLRVVETRSFSVPARELGVGQPAVSKTIARLEEELGLRLVGRTTRHVSATPAGQRLVDEIGPLVRALDERVARLARGDRAPSGTVRIAVAPGFGRACVVPVLRALRAEHPGISVELAVSDRLADLVADNIDLAVRAGALGDSGHVARRVGETPLLTVGSAAYLARHGEPRELPDLQEHECVVFFTRGARRAWRFGRPAATSHHPSRVTFLSSNADDIRAAVLADVGLAQVPGWLVAQDLSTGAVRAVLRRHEPEPIPLFFVRPAQKRPPDRVRVVEQFLLRELAREPLLNVGR</sequence>
<dbReference type="InterPro" id="IPR058163">
    <property type="entry name" value="LysR-type_TF_proteobact-type"/>
</dbReference>
<dbReference type="InterPro" id="IPR036388">
    <property type="entry name" value="WH-like_DNA-bd_sf"/>
</dbReference>
<dbReference type="SUPFAM" id="SSF46785">
    <property type="entry name" value="Winged helix' DNA-binding domain"/>
    <property type="match status" value="1"/>
</dbReference>
<evidence type="ECO:0000256" key="2">
    <source>
        <dbReference type="ARBA" id="ARBA00023015"/>
    </source>
</evidence>
<dbReference type="Gene3D" id="3.40.190.290">
    <property type="match status" value="1"/>
</dbReference>
<evidence type="ECO:0000256" key="4">
    <source>
        <dbReference type="ARBA" id="ARBA00023163"/>
    </source>
</evidence>
<accession>A0ABT5BWQ0</accession>
<proteinExistence type="inferred from homology"/>
<comment type="similarity">
    <text evidence="1">Belongs to the LysR transcriptional regulatory family.</text>
</comment>
<evidence type="ECO:0000313" key="7">
    <source>
        <dbReference type="Proteomes" id="UP001217485"/>
    </source>
</evidence>
<evidence type="ECO:0000259" key="5">
    <source>
        <dbReference type="PROSITE" id="PS50931"/>
    </source>
</evidence>
<dbReference type="Gene3D" id="1.10.10.10">
    <property type="entry name" value="Winged helix-like DNA-binding domain superfamily/Winged helix DNA-binding domain"/>
    <property type="match status" value="1"/>
</dbReference>
<dbReference type="Proteomes" id="UP001217485">
    <property type="component" value="Unassembled WGS sequence"/>
</dbReference>
<dbReference type="PANTHER" id="PTHR30537">
    <property type="entry name" value="HTH-TYPE TRANSCRIPTIONAL REGULATOR"/>
    <property type="match status" value="1"/>
</dbReference>
<dbReference type="SUPFAM" id="SSF53850">
    <property type="entry name" value="Periplasmic binding protein-like II"/>
    <property type="match status" value="1"/>
</dbReference>
<name>A0ABT5BWQ0_9BACT</name>
<reference evidence="6 7" key="1">
    <citation type="submission" date="2023-01" db="EMBL/GenBank/DDBJ databases">
        <title>Minimal conservation of predation-associated metabolite biosynthetic gene clusters underscores biosynthetic potential of Myxococcota including descriptions for ten novel species: Archangium lansinium sp. nov., Myxococcus landrumus sp. nov., Nannocystis bai.</title>
        <authorList>
            <person name="Ahearne A."/>
            <person name="Stevens C."/>
            <person name="Dowd S."/>
        </authorList>
    </citation>
    <scope>NUCLEOTIDE SEQUENCE [LARGE SCALE GENOMIC DNA]</scope>
    <source>
        <strain evidence="6 7">WIWO2</strain>
    </source>
</reference>
<dbReference type="PROSITE" id="PS50931">
    <property type="entry name" value="HTH_LYSR"/>
    <property type="match status" value="1"/>
</dbReference>
<dbReference type="Pfam" id="PF03466">
    <property type="entry name" value="LysR_substrate"/>
    <property type="match status" value="1"/>
</dbReference>
<dbReference type="InterPro" id="IPR036390">
    <property type="entry name" value="WH_DNA-bd_sf"/>
</dbReference>
<organism evidence="6 7">
    <name type="scientific">Sorangium atrum</name>
    <dbReference type="NCBI Taxonomy" id="2995308"/>
    <lineage>
        <taxon>Bacteria</taxon>
        <taxon>Pseudomonadati</taxon>
        <taxon>Myxococcota</taxon>
        <taxon>Polyangia</taxon>
        <taxon>Polyangiales</taxon>
        <taxon>Polyangiaceae</taxon>
        <taxon>Sorangium</taxon>
    </lineage>
</organism>
<dbReference type="Pfam" id="PF00126">
    <property type="entry name" value="HTH_1"/>
    <property type="match status" value="1"/>
</dbReference>
<evidence type="ECO:0000313" key="6">
    <source>
        <dbReference type="EMBL" id="MDC0677407.1"/>
    </source>
</evidence>
<gene>
    <name evidence="6" type="ORF">POL72_06605</name>
</gene>
<dbReference type="EMBL" id="JAQNDK010000001">
    <property type="protein sequence ID" value="MDC0677407.1"/>
    <property type="molecule type" value="Genomic_DNA"/>
</dbReference>
<dbReference type="InterPro" id="IPR005119">
    <property type="entry name" value="LysR_subst-bd"/>
</dbReference>
<keyword evidence="7" id="KW-1185">Reference proteome</keyword>
<keyword evidence="3" id="KW-0238">DNA-binding</keyword>